<evidence type="ECO:0000256" key="2">
    <source>
        <dbReference type="ARBA" id="ARBA00023125"/>
    </source>
</evidence>
<dbReference type="PANTHER" id="PTHR43280:SF2">
    <property type="entry name" value="HTH-TYPE TRANSCRIPTIONAL REGULATOR EXSA"/>
    <property type="match status" value="1"/>
</dbReference>
<dbReference type="GO" id="GO:0003700">
    <property type="term" value="F:DNA-binding transcription factor activity"/>
    <property type="evidence" value="ECO:0007669"/>
    <property type="project" value="InterPro"/>
</dbReference>
<sequence length="277" mass="32249">MGYVYEKVTYNKNIPAKILMQDKPGGRCNTTLHWHKEIEIVYMIHGCLHVKINGHESEIRDGEFYLCNSEEVHITRVDDMKANYTYLVILLSYTEMKRFAPDIDDSIFKVTHSDSSYQKIKRQILNLLGTLKSTDPYIFLVQDCYLRTIYHTLLSECKTSKGARAYSKTTVKITHAKQIIEYINQNYREKITLDDVAQEVGFSSQYLSKYFKNITGYSFIQYLLKVRLEHALKDMMNKNLSVTDAAYDNGFTNVKSFITTCKKAYGVTPRHYKKKDA</sequence>
<dbReference type="EMBL" id="FRCP01000011">
    <property type="protein sequence ID" value="SHM53119.1"/>
    <property type="molecule type" value="Genomic_DNA"/>
</dbReference>
<name>A0A1M7JJ37_9FIRM</name>
<dbReference type="Proteomes" id="UP000184038">
    <property type="component" value="Unassembled WGS sequence"/>
</dbReference>
<keyword evidence="3" id="KW-0804">Transcription</keyword>
<keyword evidence="2 5" id="KW-0238">DNA-binding</keyword>
<feature type="domain" description="HTH araC/xylS-type" evidence="4">
    <location>
        <begin position="177"/>
        <end position="275"/>
    </location>
</feature>
<dbReference type="STRING" id="1120996.SAMN02746066_02321"/>
<keyword evidence="6" id="KW-1185">Reference proteome</keyword>
<dbReference type="AlphaFoldDB" id="A0A1M7JJ37"/>
<dbReference type="GO" id="GO:0043565">
    <property type="term" value="F:sequence-specific DNA binding"/>
    <property type="evidence" value="ECO:0007669"/>
    <property type="project" value="InterPro"/>
</dbReference>
<dbReference type="Pfam" id="PF02311">
    <property type="entry name" value="AraC_binding"/>
    <property type="match status" value="1"/>
</dbReference>
<dbReference type="SUPFAM" id="SSF51215">
    <property type="entry name" value="Regulatory protein AraC"/>
    <property type="match status" value="1"/>
</dbReference>
<proteinExistence type="predicted"/>
<dbReference type="Gene3D" id="2.60.120.10">
    <property type="entry name" value="Jelly Rolls"/>
    <property type="match status" value="1"/>
</dbReference>
<dbReference type="Gene3D" id="1.10.10.60">
    <property type="entry name" value="Homeodomain-like"/>
    <property type="match status" value="2"/>
</dbReference>
<accession>A0A1M7JJ37</accession>
<evidence type="ECO:0000259" key="4">
    <source>
        <dbReference type="PROSITE" id="PS01124"/>
    </source>
</evidence>
<evidence type="ECO:0000256" key="1">
    <source>
        <dbReference type="ARBA" id="ARBA00023015"/>
    </source>
</evidence>
<keyword evidence="1" id="KW-0805">Transcription regulation</keyword>
<dbReference type="RefSeq" id="WP_073287793.1">
    <property type="nucleotide sequence ID" value="NZ_FRCP01000011.1"/>
</dbReference>
<protein>
    <submittedName>
        <fullName evidence="5">AraC-type DNA-binding protein</fullName>
    </submittedName>
</protein>
<dbReference type="OrthoDB" id="9776971at2"/>
<evidence type="ECO:0000313" key="5">
    <source>
        <dbReference type="EMBL" id="SHM53119.1"/>
    </source>
</evidence>
<dbReference type="SUPFAM" id="SSF46689">
    <property type="entry name" value="Homeodomain-like"/>
    <property type="match status" value="2"/>
</dbReference>
<reference evidence="5 6" key="1">
    <citation type="submission" date="2016-11" db="EMBL/GenBank/DDBJ databases">
        <authorList>
            <person name="Jaros S."/>
            <person name="Januszkiewicz K."/>
            <person name="Wedrychowicz H."/>
        </authorList>
    </citation>
    <scope>NUCLEOTIDE SEQUENCE [LARGE SCALE GENOMIC DNA]</scope>
    <source>
        <strain evidence="5 6">DSM 15930</strain>
    </source>
</reference>
<dbReference type="PANTHER" id="PTHR43280">
    <property type="entry name" value="ARAC-FAMILY TRANSCRIPTIONAL REGULATOR"/>
    <property type="match status" value="1"/>
</dbReference>
<dbReference type="InterPro" id="IPR018060">
    <property type="entry name" value="HTH_AraC"/>
</dbReference>
<dbReference type="InterPro" id="IPR003313">
    <property type="entry name" value="AraC-bd"/>
</dbReference>
<evidence type="ECO:0000313" key="6">
    <source>
        <dbReference type="Proteomes" id="UP000184038"/>
    </source>
</evidence>
<dbReference type="PROSITE" id="PS01124">
    <property type="entry name" value="HTH_ARAC_FAMILY_2"/>
    <property type="match status" value="1"/>
</dbReference>
<dbReference type="InterPro" id="IPR009057">
    <property type="entry name" value="Homeodomain-like_sf"/>
</dbReference>
<evidence type="ECO:0000256" key="3">
    <source>
        <dbReference type="ARBA" id="ARBA00023163"/>
    </source>
</evidence>
<dbReference type="SMART" id="SM00342">
    <property type="entry name" value="HTH_ARAC"/>
    <property type="match status" value="1"/>
</dbReference>
<gene>
    <name evidence="5" type="ORF">SAMN02746066_02321</name>
</gene>
<dbReference type="InterPro" id="IPR014710">
    <property type="entry name" value="RmlC-like_jellyroll"/>
</dbReference>
<dbReference type="InterPro" id="IPR037923">
    <property type="entry name" value="HTH-like"/>
</dbReference>
<organism evidence="5 6">
    <name type="scientific">Anaerosporobacter mobilis DSM 15930</name>
    <dbReference type="NCBI Taxonomy" id="1120996"/>
    <lineage>
        <taxon>Bacteria</taxon>
        <taxon>Bacillati</taxon>
        <taxon>Bacillota</taxon>
        <taxon>Clostridia</taxon>
        <taxon>Lachnospirales</taxon>
        <taxon>Lachnospiraceae</taxon>
        <taxon>Anaerosporobacter</taxon>
    </lineage>
</organism>
<dbReference type="Pfam" id="PF12833">
    <property type="entry name" value="HTH_18"/>
    <property type="match status" value="1"/>
</dbReference>